<feature type="transmembrane region" description="Helical" evidence="6">
    <location>
        <begin position="12"/>
        <end position="37"/>
    </location>
</feature>
<evidence type="ECO:0000313" key="7">
    <source>
        <dbReference type="EMBL" id="MDT0551772.1"/>
    </source>
</evidence>
<dbReference type="EMBL" id="JAVRHV010000001">
    <property type="protein sequence ID" value="MDT0551772.1"/>
    <property type="molecule type" value="Genomic_DNA"/>
</dbReference>
<comment type="subcellular location">
    <subcellularLocation>
        <location evidence="1">Cell membrane</location>
        <topology evidence="1">Multi-pass membrane protein</topology>
    </subcellularLocation>
</comment>
<feature type="transmembrane region" description="Helical" evidence="6">
    <location>
        <begin position="325"/>
        <end position="344"/>
    </location>
</feature>
<sequence>MKEQDEGLKRFVGPLGLAANIINIIVGAGIFVIPAIVAENMGATSIVAYLFCGILIGLIMLCFAEAGSKVTTTGGGFAYVEAAFGKYPGFIVAIIAITGSLLAGGTVANALVDILSNTFPVFENGVVRILFFALVFFGLAFINILGIKQGIGMVKTITLLKLSPLLLLIIVGWKNVDFANLVWESAPTISEIGATSLFLIFAFQGGETGLVIGGEIKNPKKTVPKGVFIAIVTVLILYMLIQGVAQGVLGDSLANYTEAPLAEVGNVIFGPIGFSILFTGAAISMFGYFIGDLLNSPRLFFALSKDKVLPAPILEKIHSKFKTPYVAILLYATIGFLIASFGGFKTLINIASAAILLVYLGVALSVIQLRRKNKTAPEEFEIPGGITIPILACIIILYLLSHLDSKQQIGILMYIVGLSIIYWIIEKIPRTKS</sequence>
<evidence type="ECO:0000256" key="1">
    <source>
        <dbReference type="ARBA" id="ARBA00004651"/>
    </source>
</evidence>
<keyword evidence="3 6" id="KW-0812">Transmembrane</keyword>
<evidence type="ECO:0000256" key="5">
    <source>
        <dbReference type="ARBA" id="ARBA00023136"/>
    </source>
</evidence>
<dbReference type="RefSeq" id="WP_311591569.1">
    <property type="nucleotide sequence ID" value="NZ_JAVRHV010000001.1"/>
</dbReference>
<reference evidence="7 8" key="1">
    <citation type="submission" date="2023-09" db="EMBL/GenBank/DDBJ databases">
        <authorList>
            <person name="Rey-Velasco X."/>
        </authorList>
    </citation>
    <scope>NUCLEOTIDE SEQUENCE [LARGE SCALE GENOMIC DNA]</scope>
    <source>
        <strain evidence="7 8">P050</strain>
    </source>
</reference>
<protein>
    <submittedName>
        <fullName evidence="7">APC family permease</fullName>
    </submittedName>
</protein>
<evidence type="ECO:0000256" key="3">
    <source>
        <dbReference type="ARBA" id="ARBA00022692"/>
    </source>
</evidence>
<dbReference type="InterPro" id="IPR050367">
    <property type="entry name" value="APC_superfamily"/>
</dbReference>
<feature type="transmembrane region" description="Helical" evidence="6">
    <location>
        <begin position="159"/>
        <end position="176"/>
    </location>
</feature>
<accession>A0ABU2Y190</accession>
<name>A0ABU2Y190_9FLAO</name>
<feature type="transmembrane region" description="Helical" evidence="6">
    <location>
        <begin position="43"/>
        <end position="66"/>
    </location>
</feature>
<dbReference type="PANTHER" id="PTHR42770">
    <property type="entry name" value="AMINO ACID TRANSPORTER-RELATED"/>
    <property type="match status" value="1"/>
</dbReference>
<keyword evidence="4 6" id="KW-1133">Transmembrane helix</keyword>
<comment type="caution">
    <text evidence="7">The sequence shown here is derived from an EMBL/GenBank/DDBJ whole genome shotgun (WGS) entry which is preliminary data.</text>
</comment>
<gene>
    <name evidence="7" type="ORF">RM519_00815</name>
</gene>
<feature type="transmembrane region" description="Helical" evidence="6">
    <location>
        <begin position="87"/>
        <end position="107"/>
    </location>
</feature>
<dbReference type="PIRSF" id="PIRSF006060">
    <property type="entry name" value="AA_transporter"/>
    <property type="match status" value="1"/>
</dbReference>
<dbReference type="Proteomes" id="UP001252186">
    <property type="component" value="Unassembled WGS sequence"/>
</dbReference>
<evidence type="ECO:0000313" key="8">
    <source>
        <dbReference type="Proteomes" id="UP001252186"/>
    </source>
</evidence>
<dbReference type="Gene3D" id="1.20.1740.10">
    <property type="entry name" value="Amino acid/polyamine transporter I"/>
    <property type="match status" value="1"/>
</dbReference>
<proteinExistence type="predicted"/>
<feature type="transmembrane region" description="Helical" evidence="6">
    <location>
        <begin position="350"/>
        <end position="370"/>
    </location>
</feature>
<evidence type="ECO:0000256" key="2">
    <source>
        <dbReference type="ARBA" id="ARBA00022475"/>
    </source>
</evidence>
<dbReference type="Pfam" id="PF13520">
    <property type="entry name" value="AA_permease_2"/>
    <property type="match status" value="1"/>
</dbReference>
<feature type="transmembrane region" description="Helical" evidence="6">
    <location>
        <begin position="127"/>
        <end position="147"/>
    </location>
</feature>
<dbReference type="InterPro" id="IPR002293">
    <property type="entry name" value="AA/rel_permease1"/>
</dbReference>
<feature type="transmembrane region" description="Helical" evidence="6">
    <location>
        <begin position="407"/>
        <end position="425"/>
    </location>
</feature>
<evidence type="ECO:0000256" key="4">
    <source>
        <dbReference type="ARBA" id="ARBA00022989"/>
    </source>
</evidence>
<keyword evidence="8" id="KW-1185">Reference proteome</keyword>
<organism evidence="7 8">
    <name type="scientific">Urechidicola vernalis</name>
    <dbReference type="NCBI Taxonomy" id="3075600"/>
    <lineage>
        <taxon>Bacteria</taxon>
        <taxon>Pseudomonadati</taxon>
        <taxon>Bacteroidota</taxon>
        <taxon>Flavobacteriia</taxon>
        <taxon>Flavobacteriales</taxon>
        <taxon>Flavobacteriaceae</taxon>
        <taxon>Urechidicola</taxon>
    </lineage>
</organism>
<keyword evidence="2" id="KW-1003">Cell membrane</keyword>
<feature type="transmembrane region" description="Helical" evidence="6">
    <location>
        <begin position="382"/>
        <end position="401"/>
    </location>
</feature>
<dbReference type="PANTHER" id="PTHR42770:SF7">
    <property type="entry name" value="MEMBRANE PROTEIN"/>
    <property type="match status" value="1"/>
</dbReference>
<keyword evidence="5 6" id="KW-0472">Membrane</keyword>
<feature type="transmembrane region" description="Helical" evidence="6">
    <location>
        <begin position="268"/>
        <end position="290"/>
    </location>
</feature>
<evidence type="ECO:0000256" key="6">
    <source>
        <dbReference type="SAM" id="Phobius"/>
    </source>
</evidence>
<feature type="transmembrane region" description="Helical" evidence="6">
    <location>
        <begin position="226"/>
        <end position="248"/>
    </location>
</feature>